<keyword evidence="3" id="KW-1185">Reference proteome</keyword>
<dbReference type="AlphaFoldDB" id="A0A815R152"/>
<dbReference type="Proteomes" id="UP000663852">
    <property type="component" value="Unassembled WGS sequence"/>
</dbReference>
<evidence type="ECO:0000313" key="1">
    <source>
        <dbReference type="EMBL" id="CAF1470579.1"/>
    </source>
</evidence>
<dbReference type="EMBL" id="CAJNOJ010000505">
    <property type="protein sequence ID" value="CAF1470579.1"/>
    <property type="molecule type" value="Genomic_DNA"/>
</dbReference>
<sequence>MSSTECTDMQRVVKEFLSRLHYLSILTKEAEYGYSNALRLYTSVYELGRRISLHPDYRQMLTDEDKTTFKQYFPTGFVKLVDYTPGLVGNIEPSDLNIARTRRSQIWFLKNELLDLYKEINGNELTTEIQSALDKLQTSDNMLDSDISDWIRPDYDEAVDKSEDVPNLNGVPQSHDWWTEEHRRRWENSKE</sequence>
<dbReference type="OrthoDB" id="9997417at2759"/>
<organism evidence="1 4">
    <name type="scientific">Adineta ricciae</name>
    <name type="common">Rotifer</name>
    <dbReference type="NCBI Taxonomy" id="249248"/>
    <lineage>
        <taxon>Eukaryota</taxon>
        <taxon>Metazoa</taxon>
        <taxon>Spiralia</taxon>
        <taxon>Gnathifera</taxon>
        <taxon>Rotifera</taxon>
        <taxon>Eurotatoria</taxon>
        <taxon>Bdelloidea</taxon>
        <taxon>Adinetida</taxon>
        <taxon>Adinetidae</taxon>
        <taxon>Adineta</taxon>
    </lineage>
</organism>
<evidence type="ECO:0000313" key="3">
    <source>
        <dbReference type="Proteomes" id="UP000663828"/>
    </source>
</evidence>
<evidence type="ECO:0000313" key="2">
    <source>
        <dbReference type="EMBL" id="CAF1642880.1"/>
    </source>
</evidence>
<dbReference type="EMBL" id="CAJNOR010009269">
    <property type="protein sequence ID" value="CAF1642880.1"/>
    <property type="molecule type" value="Genomic_DNA"/>
</dbReference>
<comment type="caution">
    <text evidence="1">The sequence shown here is derived from an EMBL/GenBank/DDBJ whole genome shotgun (WGS) entry which is preliminary data.</text>
</comment>
<proteinExistence type="predicted"/>
<name>A0A815R152_ADIRI</name>
<protein>
    <submittedName>
        <fullName evidence="1">Uncharacterized protein</fullName>
    </submittedName>
</protein>
<accession>A0A815R152</accession>
<gene>
    <name evidence="1" type="ORF">EDS130_LOCUS40769</name>
    <name evidence="2" type="ORF">XAT740_LOCUS53627</name>
</gene>
<evidence type="ECO:0000313" key="4">
    <source>
        <dbReference type="Proteomes" id="UP000663852"/>
    </source>
</evidence>
<reference evidence="1" key="1">
    <citation type="submission" date="2021-02" db="EMBL/GenBank/DDBJ databases">
        <authorList>
            <person name="Nowell W R."/>
        </authorList>
    </citation>
    <scope>NUCLEOTIDE SEQUENCE</scope>
</reference>
<dbReference type="Proteomes" id="UP000663828">
    <property type="component" value="Unassembled WGS sequence"/>
</dbReference>